<dbReference type="AlphaFoldDB" id="K0THD0"/>
<keyword evidence="1" id="KW-0812">Transmembrane</keyword>
<proteinExistence type="predicted"/>
<gene>
    <name evidence="2" type="ORF">THAOC_01391</name>
</gene>
<keyword evidence="1" id="KW-0472">Membrane</keyword>
<keyword evidence="3" id="KW-1185">Reference proteome</keyword>
<name>K0THD0_THAOC</name>
<dbReference type="EMBL" id="AGNL01001657">
    <property type="protein sequence ID" value="EJK76825.1"/>
    <property type="molecule type" value="Genomic_DNA"/>
</dbReference>
<protein>
    <submittedName>
        <fullName evidence="2">Uncharacterized protein</fullName>
    </submittedName>
</protein>
<feature type="transmembrane region" description="Helical" evidence="1">
    <location>
        <begin position="22"/>
        <end position="46"/>
    </location>
</feature>
<feature type="non-terminal residue" evidence="2">
    <location>
        <position position="166"/>
    </location>
</feature>
<keyword evidence="1" id="KW-1133">Transmembrane helix</keyword>
<accession>K0THD0</accession>
<sequence>MKNTVRGAALEASATSLVDDPYALSILVVAFTIVIAVVKALGVGGADGARGGGVRRPAVHDIFADPSSVNRRLMRAESSAGVSAAAAKFVKVVRVHLLGRSPLLTRTEFNDQSIEDYVWRLCQAAANGLVPINCNDDMTPSSDSSRVVSPTSIVLYIGQHLQLLKL</sequence>
<dbReference type="Proteomes" id="UP000266841">
    <property type="component" value="Unassembled WGS sequence"/>
</dbReference>
<reference evidence="2 3" key="1">
    <citation type="journal article" date="2012" name="Genome Biol.">
        <title>Genome and low-iron response of an oceanic diatom adapted to chronic iron limitation.</title>
        <authorList>
            <person name="Lommer M."/>
            <person name="Specht M."/>
            <person name="Roy A.S."/>
            <person name="Kraemer L."/>
            <person name="Andreson R."/>
            <person name="Gutowska M.A."/>
            <person name="Wolf J."/>
            <person name="Bergner S.V."/>
            <person name="Schilhabel M.B."/>
            <person name="Klostermeier U.C."/>
            <person name="Beiko R.G."/>
            <person name="Rosenstiel P."/>
            <person name="Hippler M."/>
            <person name="Laroche J."/>
        </authorList>
    </citation>
    <scope>NUCLEOTIDE SEQUENCE [LARGE SCALE GENOMIC DNA]</scope>
    <source>
        <strain evidence="2 3">CCMP1005</strain>
    </source>
</reference>
<evidence type="ECO:0000313" key="2">
    <source>
        <dbReference type="EMBL" id="EJK76825.1"/>
    </source>
</evidence>
<organism evidence="2 3">
    <name type="scientific">Thalassiosira oceanica</name>
    <name type="common">Marine diatom</name>
    <dbReference type="NCBI Taxonomy" id="159749"/>
    <lineage>
        <taxon>Eukaryota</taxon>
        <taxon>Sar</taxon>
        <taxon>Stramenopiles</taxon>
        <taxon>Ochrophyta</taxon>
        <taxon>Bacillariophyta</taxon>
        <taxon>Coscinodiscophyceae</taxon>
        <taxon>Thalassiosirophycidae</taxon>
        <taxon>Thalassiosirales</taxon>
        <taxon>Thalassiosiraceae</taxon>
        <taxon>Thalassiosira</taxon>
    </lineage>
</organism>
<evidence type="ECO:0000256" key="1">
    <source>
        <dbReference type="SAM" id="Phobius"/>
    </source>
</evidence>
<comment type="caution">
    <text evidence="2">The sequence shown here is derived from an EMBL/GenBank/DDBJ whole genome shotgun (WGS) entry which is preliminary data.</text>
</comment>
<evidence type="ECO:0000313" key="3">
    <source>
        <dbReference type="Proteomes" id="UP000266841"/>
    </source>
</evidence>